<keyword evidence="1" id="KW-0560">Oxidoreductase</keyword>
<dbReference type="GO" id="GO:0004497">
    <property type="term" value="F:monooxygenase activity"/>
    <property type="evidence" value="ECO:0007669"/>
    <property type="project" value="UniProtKB-KW"/>
</dbReference>
<feature type="domain" description="FAD-binding" evidence="3">
    <location>
        <begin position="6"/>
        <end position="316"/>
    </location>
</feature>
<comment type="caution">
    <text evidence="4">The sequence shown here is derived from an EMBL/GenBank/DDBJ whole genome shotgun (WGS) entry which is preliminary data.</text>
</comment>
<dbReference type="EMBL" id="NGIR01000018">
    <property type="protein sequence ID" value="OTU29104.1"/>
    <property type="molecule type" value="Genomic_DNA"/>
</dbReference>
<sequence length="376" mass="40750">MSALKKVLIVGGGIGGLSTAIALRKAGVAQVDVIEINAEPKVYHVGIVVQANFIRAMAALGIADEAVQAGFPYQGLRICNIDGEVKAELSGAQLAGEQYPANLGLTRPALHKVLLDAIQSEGVNLKLGLTFDEIEQTAEQATVSFTDGTQDSYDLVVGADGVYSKVRSQVFGEQYKPKFTGQGVWRYNLPRPKDLLYSHMFEGKSGGKVGYTPLTEDSLYILAVWEEPGNPFFDPNSLAEEFQKRLDGFGGLIPELKQQITDPSQVVYRPLEAILMPAPWYNGRVLLIGDAAHATTPHMGQGAAQAVEDAVVLGELAASAPDVQHVLDGFMERRYQRCKFINEGSIQIGEWEQRPTPDANFAGMMAKMIEVTSQPI</sequence>
<dbReference type="PANTHER" id="PTHR13789">
    <property type="entry name" value="MONOOXYGENASE"/>
    <property type="match status" value="1"/>
</dbReference>
<evidence type="ECO:0000256" key="1">
    <source>
        <dbReference type="ARBA" id="ARBA00023002"/>
    </source>
</evidence>
<evidence type="ECO:0000313" key="4">
    <source>
        <dbReference type="EMBL" id="OTU29104.1"/>
    </source>
</evidence>
<protein>
    <submittedName>
        <fullName evidence="4">2-polyprenyl-6-methoxyphenol hydroxylase</fullName>
    </submittedName>
</protein>
<evidence type="ECO:0000259" key="3">
    <source>
        <dbReference type="Pfam" id="PF01494"/>
    </source>
</evidence>
<keyword evidence="2" id="KW-0503">Monooxygenase</keyword>
<accession>A0A0R0RQ42</accession>
<dbReference type="InterPro" id="IPR002938">
    <property type="entry name" value="FAD-bd"/>
</dbReference>
<organism evidence="4 5">
    <name type="scientific">Acinetobacter pittii</name>
    <name type="common">Acinetobacter genomosp. 3</name>
    <dbReference type="NCBI Taxonomy" id="48296"/>
    <lineage>
        <taxon>Bacteria</taxon>
        <taxon>Pseudomonadati</taxon>
        <taxon>Pseudomonadota</taxon>
        <taxon>Gammaproteobacteria</taxon>
        <taxon>Moraxellales</taxon>
        <taxon>Moraxellaceae</taxon>
        <taxon>Acinetobacter</taxon>
        <taxon>Acinetobacter calcoaceticus/baumannii complex</taxon>
    </lineage>
</organism>
<dbReference type="PRINTS" id="PR00420">
    <property type="entry name" value="RNGMNOXGNASE"/>
</dbReference>
<dbReference type="Gene3D" id="3.50.50.60">
    <property type="entry name" value="FAD/NAD(P)-binding domain"/>
    <property type="match status" value="1"/>
</dbReference>
<evidence type="ECO:0000256" key="2">
    <source>
        <dbReference type="ARBA" id="ARBA00023033"/>
    </source>
</evidence>
<dbReference type="SUPFAM" id="SSF51905">
    <property type="entry name" value="FAD/NAD(P)-binding domain"/>
    <property type="match status" value="1"/>
</dbReference>
<dbReference type="InterPro" id="IPR050493">
    <property type="entry name" value="FAD-dep_Monooxygenase_BioMet"/>
</dbReference>
<name>A0A0R0RQ42_ACIPI</name>
<dbReference type="RefSeq" id="WP_032053246.1">
    <property type="nucleotide sequence ID" value="NZ_CAYSYS010000016.1"/>
</dbReference>
<dbReference type="AlphaFoldDB" id="A0A0R0RQ42"/>
<dbReference type="NCBIfam" id="NF005313">
    <property type="entry name" value="PRK06847.1"/>
    <property type="match status" value="1"/>
</dbReference>
<dbReference type="InterPro" id="IPR036188">
    <property type="entry name" value="FAD/NAD-bd_sf"/>
</dbReference>
<evidence type="ECO:0000313" key="5">
    <source>
        <dbReference type="Proteomes" id="UP000195162"/>
    </source>
</evidence>
<dbReference type="GO" id="GO:0071949">
    <property type="term" value="F:FAD binding"/>
    <property type="evidence" value="ECO:0007669"/>
    <property type="project" value="InterPro"/>
</dbReference>
<dbReference type="Proteomes" id="UP000195162">
    <property type="component" value="Unassembled WGS sequence"/>
</dbReference>
<reference evidence="4 5" key="1">
    <citation type="submission" date="2017-05" db="EMBL/GenBank/DDBJ databases">
        <authorList>
            <person name="Song R."/>
            <person name="Chenine A.L."/>
            <person name="Ruprecht R.M."/>
        </authorList>
    </citation>
    <scope>NUCLEOTIDE SEQUENCE [LARGE SCALE GENOMIC DNA]</scope>
    <source>
        <strain evidence="4 5">ARLG1955</strain>
    </source>
</reference>
<proteinExistence type="predicted"/>
<dbReference type="PANTHER" id="PTHR13789:SF309">
    <property type="entry name" value="PUTATIVE (AFU_ORTHOLOGUE AFUA_6G14510)-RELATED"/>
    <property type="match status" value="1"/>
</dbReference>
<gene>
    <name evidence="4" type="ORF">CAT59_05770</name>
</gene>
<dbReference type="Pfam" id="PF01494">
    <property type="entry name" value="FAD_binding_3"/>
    <property type="match status" value="1"/>
</dbReference>